<keyword evidence="3" id="KW-0964">Secreted</keyword>
<feature type="chain" id="PRO_5008587413" description="OBP47-like domain-containing protein" evidence="4">
    <location>
        <begin position="22"/>
        <end position="198"/>
    </location>
</feature>
<feature type="domain" description="OBP47-like" evidence="5">
    <location>
        <begin position="82"/>
        <end position="179"/>
    </location>
</feature>
<evidence type="ECO:0000256" key="4">
    <source>
        <dbReference type="SAM" id="SignalP"/>
    </source>
</evidence>
<evidence type="ECO:0000256" key="3">
    <source>
        <dbReference type="ARBA" id="ARBA00022525"/>
    </source>
</evidence>
<dbReference type="PANTHER" id="PTHR21066:SF3">
    <property type="entry name" value="IP02236P"/>
    <property type="match status" value="1"/>
</dbReference>
<dbReference type="Pfam" id="PF22651">
    <property type="entry name" value="OBP47_like"/>
    <property type="match status" value="1"/>
</dbReference>
<sequence>MQRYLVVVFTVSAVLAVSIQAEDDCLPPKPGDKHVPAWECCSVPGAVLPEETSEKMKKCAEKFPLPPRLPGPPTAELKKAHACAAECVFAESKLLTADKKLDKAAITKLFSSIVTGNKDMDALISTAIDKCFSSNTADIDQSSECKSGAKELEQCLMREGFLGCPKSLWTSSPDCEDLKAKMTKCPKFHVMLMQPPRV</sequence>
<dbReference type="SUPFAM" id="SSF47565">
    <property type="entry name" value="Insect pheromone/odorant-binding proteins"/>
    <property type="match status" value="1"/>
</dbReference>
<dbReference type="AlphaFoldDB" id="A0A1B6LGI8"/>
<protein>
    <recommendedName>
        <fullName evidence="5">OBP47-like domain-containing protein</fullName>
    </recommendedName>
</protein>
<dbReference type="GO" id="GO:0005576">
    <property type="term" value="C:extracellular region"/>
    <property type="evidence" value="ECO:0007669"/>
    <property type="project" value="UniProtKB-SubCell"/>
</dbReference>
<reference evidence="6" key="1">
    <citation type="submission" date="2015-11" db="EMBL/GenBank/DDBJ databases">
        <title>De novo transcriptome assembly of four potential Pierce s Disease insect vectors from Arizona vineyards.</title>
        <authorList>
            <person name="Tassone E.E."/>
        </authorList>
    </citation>
    <scope>NUCLEOTIDE SEQUENCE</scope>
</reference>
<name>A0A1B6LGI8_9HEMI</name>
<accession>A0A1B6LGI8</accession>
<feature type="signal peptide" evidence="4">
    <location>
        <begin position="1"/>
        <end position="21"/>
    </location>
</feature>
<dbReference type="GO" id="GO:0005549">
    <property type="term" value="F:odorant binding"/>
    <property type="evidence" value="ECO:0007669"/>
    <property type="project" value="InterPro"/>
</dbReference>
<evidence type="ECO:0000259" key="5">
    <source>
        <dbReference type="Pfam" id="PF22651"/>
    </source>
</evidence>
<dbReference type="InterPro" id="IPR052295">
    <property type="entry name" value="Odorant-binding_protein"/>
</dbReference>
<evidence type="ECO:0000313" key="6">
    <source>
        <dbReference type="EMBL" id="JAT22748.1"/>
    </source>
</evidence>
<organism evidence="6">
    <name type="scientific">Graphocephala atropunctata</name>
    <dbReference type="NCBI Taxonomy" id="36148"/>
    <lineage>
        <taxon>Eukaryota</taxon>
        <taxon>Metazoa</taxon>
        <taxon>Ecdysozoa</taxon>
        <taxon>Arthropoda</taxon>
        <taxon>Hexapoda</taxon>
        <taxon>Insecta</taxon>
        <taxon>Pterygota</taxon>
        <taxon>Neoptera</taxon>
        <taxon>Paraneoptera</taxon>
        <taxon>Hemiptera</taxon>
        <taxon>Auchenorrhyncha</taxon>
        <taxon>Membracoidea</taxon>
        <taxon>Cicadellidae</taxon>
        <taxon>Cicadellinae</taxon>
        <taxon>Cicadellini</taxon>
        <taxon>Graphocephala</taxon>
    </lineage>
</organism>
<evidence type="ECO:0000256" key="1">
    <source>
        <dbReference type="ARBA" id="ARBA00004613"/>
    </source>
</evidence>
<proteinExistence type="inferred from homology"/>
<dbReference type="Gene3D" id="1.10.238.270">
    <property type="match status" value="1"/>
</dbReference>
<keyword evidence="4" id="KW-0732">Signal</keyword>
<evidence type="ECO:0000256" key="2">
    <source>
        <dbReference type="ARBA" id="ARBA00008098"/>
    </source>
</evidence>
<comment type="similarity">
    <text evidence="2">Belongs to the PBP/GOBP family.</text>
</comment>
<dbReference type="InterPro" id="IPR036728">
    <property type="entry name" value="PBP_GOBP_sf"/>
</dbReference>
<comment type="subcellular location">
    <subcellularLocation>
        <location evidence="1">Secreted</location>
    </subcellularLocation>
</comment>
<dbReference type="InterPro" id="IPR054577">
    <property type="entry name" value="OBP47-like_dom"/>
</dbReference>
<dbReference type="EMBL" id="GEBQ01017229">
    <property type="protein sequence ID" value="JAT22748.1"/>
    <property type="molecule type" value="Transcribed_RNA"/>
</dbReference>
<gene>
    <name evidence="6" type="ORF">g.6901</name>
</gene>
<dbReference type="PANTHER" id="PTHR21066">
    <property type="entry name" value="ODORANT-BINDING PROTEIN 59A-RELATED"/>
    <property type="match status" value="1"/>
</dbReference>